<evidence type="ECO:0000313" key="2">
    <source>
        <dbReference type="Proteomes" id="UP001177021"/>
    </source>
</evidence>
<proteinExistence type="predicted"/>
<evidence type="ECO:0000313" key="1">
    <source>
        <dbReference type="EMBL" id="CAJ2636666.1"/>
    </source>
</evidence>
<keyword evidence="2" id="KW-1185">Reference proteome</keyword>
<accession>A0ACB0IVR3</accession>
<sequence>MRHKAQNAEIEKIAEEIMNILLGHKFSYLPKDLIGINLPIEKVVNLLLLDSLDDVRVVGICGMGGVGKTTLATALFGQISHQFDARCFIDDLSKIYRHDGPIGAQKQILHQTLGGEPFQICNLYDTANLIQSRLRRLRALIILDNVDKVDQLDKLAVNREWIGAGSRIIIISRDEHILKAYGVDAVYKVPLLNETNSVQLFCRKAFKLDHILSSYEGLVNGILHYADGLPLAIKILGSFLFGRDISEWKSALSRLRESPNKDVMDVLRLSFDGLEELEKKIFLDIACFFNGCQEGYVKKVLNCCGFNADIGLRVLIDKSLLIMNDDQFIIMHSLLEELGKNIVQEMSTKESRKWTRVWLNKQLQNVMLENVEWTVEAISLGIYFEDKQKPIMGETLSKMSHLRLLIFGDIIFKGNLSYLSNELRYVEWFWYPFEYLPPCFHPNQLVELNLKDSSIKQLWKDKKHLPNLRRLDLTYSKNLRKMPDFGDIPNLEELDLTGCIKLVEIDPSIGVLKKLYYLSLKDCKNLVNIPNNIFGLTSLQYLNLSGCPKMNKNPIPRQSRTSFWKRTTIGLRSFYGYHEGLASSLLPSFPSLYCLSEVDISFCGLSQLPSAIGCLRQLVRLNVSGNNFVTLPNLKELSNLEYLNLQHCMLLESLPQLPLPTFFDITTKRNTTLKHMKNFCERKVGLVIFNCPKLGESEYCDNIAFSWMTQFIWARQQSSSAFFYGNLIDIVIPRSEIPIWFKNQSESGSIRMELSTIMNNNCIGIACCVVFSVEPSDRTVEASDKLYSNIFYEFRYNSNRWSWSRGIGVNLERGLIGVKSNHMYLFYIPKRSFFDIMKSIDQPLTDLDDIIFKVGIYNGKGRDSEVQHCGYRLVYEHDLQDLNLTMMHPENLSTHKGKFLAIENEAQP</sequence>
<gene>
    <name evidence="1" type="ORF">MILVUS5_LOCUS7134</name>
</gene>
<comment type="caution">
    <text evidence="1">The sequence shown here is derived from an EMBL/GenBank/DDBJ whole genome shotgun (WGS) entry which is preliminary data.</text>
</comment>
<protein>
    <submittedName>
        <fullName evidence="1">Uncharacterized protein</fullName>
    </submittedName>
</protein>
<dbReference type="EMBL" id="CASHSV030000013">
    <property type="protein sequence ID" value="CAJ2636666.1"/>
    <property type="molecule type" value="Genomic_DNA"/>
</dbReference>
<organism evidence="1 2">
    <name type="scientific">Trifolium pratense</name>
    <name type="common">Red clover</name>
    <dbReference type="NCBI Taxonomy" id="57577"/>
    <lineage>
        <taxon>Eukaryota</taxon>
        <taxon>Viridiplantae</taxon>
        <taxon>Streptophyta</taxon>
        <taxon>Embryophyta</taxon>
        <taxon>Tracheophyta</taxon>
        <taxon>Spermatophyta</taxon>
        <taxon>Magnoliopsida</taxon>
        <taxon>eudicotyledons</taxon>
        <taxon>Gunneridae</taxon>
        <taxon>Pentapetalae</taxon>
        <taxon>rosids</taxon>
        <taxon>fabids</taxon>
        <taxon>Fabales</taxon>
        <taxon>Fabaceae</taxon>
        <taxon>Papilionoideae</taxon>
        <taxon>50 kb inversion clade</taxon>
        <taxon>NPAAA clade</taxon>
        <taxon>Hologalegina</taxon>
        <taxon>IRL clade</taxon>
        <taxon>Trifolieae</taxon>
        <taxon>Trifolium</taxon>
    </lineage>
</organism>
<name>A0ACB0IVR3_TRIPR</name>
<reference evidence="1" key="1">
    <citation type="submission" date="2023-10" db="EMBL/GenBank/DDBJ databases">
        <authorList>
            <person name="Rodriguez Cubillos JULIANA M."/>
            <person name="De Vega J."/>
        </authorList>
    </citation>
    <scope>NUCLEOTIDE SEQUENCE</scope>
</reference>
<dbReference type="Proteomes" id="UP001177021">
    <property type="component" value="Unassembled WGS sequence"/>
</dbReference>